<reference evidence="2 3" key="1">
    <citation type="submission" date="2018-04" db="EMBL/GenBank/DDBJ databases">
        <authorList>
            <person name="Vogel A."/>
        </authorList>
    </citation>
    <scope>NUCLEOTIDE SEQUENCE [LARGE SCALE GENOMIC DNA]</scope>
</reference>
<keyword evidence="3" id="KW-1185">Reference proteome</keyword>
<feature type="region of interest" description="Disordered" evidence="1">
    <location>
        <begin position="42"/>
        <end position="66"/>
    </location>
</feature>
<evidence type="ECO:0000313" key="3">
    <source>
        <dbReference type="Proteomes" id="UP000595140"/>
    </source>
</evidence>
<evidence type="ECO:0000256" key="1">
    <source>
        <dbReference type="SAM" id="MobiDB-lite"/>
    </source>
</evidence>
<proteinExistence type="predicted"/>
<dbReference type="EMBL" id="OOIL02000537">
    <property type="protein sequence ID" value="VFQ66249.1"/>
    <property type="molecule type" value="Genomic_DNA"/>
</dbReference>
<protein>
    <submittedName>
        <fullName evidence="2">Uncharacterized protein</fullName>
    </submittedName>
</protein>
<accession>A0A484KSV5</accession>
<name>A0A484KSV5_9ASTE</name>
<evidence type="ECO:0000313" key="2">
    <source>
        <dbReference type="EMBL" id="VFQ66249.1"/>
    </source>
</evidence>
<sequence>MAQGAADIGKGAISGAVNIARGAATGAANVAQGAADAVKNTFGAAGGPANPTTLHSANAKSAADRS</sequence>
<feature type="compositionally biased region" description="Polar residues" evidence="1">
    <location>
        <begin position="50"/>
        <end position="59"/>
    </location>
</feature>
<dbReference type="AlphaFoldDB" id="A0A484KSV5"/>
<gene>
    <name evidence="2" type="ORF">CCAM_LOCUS8025</name>
</gene>
<dbReference type="Proteomes" id="UP000595140">
    <property type="component" value="Unassembled WGS sequence"/>
</dbReference>
<organism evidence="2 3">
    <name type="scientific">Cuscuta campestris</name>
    <dbReference type="NCBI Taxonomy" id="132261"/>
    <lineage>
        <taxon>Eukaryota</taxon>
        <taxon>Viridiplantae</taxon>
        <taxon>Streptophyta</taxon>
        <taxon>Embryophyta</taxon>
        <taxon>Tracheophyta</taxon>
        <taxon>Spermatophyta</taxon>
        <taxon>Magnoliopsida</taxon>
        <taxon>eudicotyledons</taxon>
        <taxon>Gunneridae</taxon>
        <taxon>Pentapetalae</taxon>
        <taxon>asterids</taxon>
        <taxon>lamiids</taxon>
        <taxon>Solanales</taxon>
        <taxon>Convolvulaceae</taxon>
        <taxon>Cuscuteae</taxon>
        <taxon>Cuscuta</taxon>
        <taxon>Cuscuta subgen. Grammica</taxon>
        <taxon>Cuscuta sect. Cleistogrammica</taxon>
    </lineage>
</organism>